<reference evidence="2" key="1">
    <citation type="submission" date="2016-04" db="EMBL/GenBank/DDBJ databases">
        <title>Cephalotus genome sequencing.</title>
        <authorList>
            <person name="Fukushima K."/>
            <person name="Hasebe M."/>
            <person name="Fang X."/>
        </authorList>
    </citation>
    <scope>NUCLEOTIDE SEQUENCE [LARGE SCALE GENOMIC DNA]</scope>
    <source>
        <strain evidence="2">cv. St1</strain>
    </source>
</reference>
<protein>
    <submittedName>
        <fullName evidence="1">Uncharacterized protein</fullName>
    </submittedName>
</protein>
<proteinExistence type="predicted"/>
<comment type="caution">
    <text evidence="1">The sequence shown here is derived from an EMBL/GenBank/DDBJ whole genome shotgun (WGS) entry which is preliminary data.</text>
</comment>
<keyword evidence="2" id="KW-1185">Reference proteome</keyword>
<name>A0A1Q3B6J6_CEPFO</name>
<gene>
    <name evidence="1" type="ORF">CFOL_v3_06911</name>
</gene>
<evidence type="ECO:0000313" key="1">
    <source>
        <dbReference type="EMBL" id="GAV63393.1"/>
    </source>
</evidence>
<dbReference type="EMBL" id="BDDD01000304">
    <property type="protein sequence ID" value="GAV63393.1"/>
    <property type="molecule type" value="Genomic_DNA"/>
</dbReference>
<dbReference type="InParanoid" id="A0A1Q3B6J6"/>
<sequence length="166" mass="18308">MTSKFIKSLPSEFGPLFDGLYTIWEEPYSFPFSNMNPPFVSSEFGISASGEVKNVGNVSPRSHFRCNPFIVYSSDIEDEEDRLPLTTIMARAKQTSEHVGVPIHSSNGAVRNLAPLRVVPLTSTNFPKTSMTHGHMVDLVEKFNIHGVLEVCLPVDGREATVNIPG</sequence>
<dbReference type="AlphaFoldDB" id="A0A1Q3B6J6"/>
<dbReference type="Proteomes" id="UP000187406">
    <property type="component" value="Unassembled WGS sequence"/>
</dbReference>
<organism evidence="1 2">
    <name type="scientific">Cephalotus follicularis</name>
    <name type="common">Albany pitcher plant</name>
    <dbReference type="NCBI Taxonomy" id="3775"/>
    <lineage>
        <taxon>Eukaryota</taxon>
        <taxon>Viridiplantae</taxon>
        <taxon>Streptophyta</taxon>
        <taxon>Embryophyta</taxon>
        <taxon>Tracheophyta</taxon>
        <taxon>Spermatophyta</taxon>
        <taxon>Magnoliopsida</taxon>
        <taxon>eudicotyledons</taxon>
        <taxon>Gunneridae</taxon>
        <taxon>Pentapetalae</taxon>
        <taxon>rosids</taxon>
        <taxon>fabids</taxon>
        <taxon>Oxalidales</taxon>
        <taxon>Cephalotaceae</taxon>
        <taxon>Cephalotus</taxon>
    </lineage>
</organism>
<evidence type="ECO:0000313" key="2">
    <source>
        <dbReference type="Proteomes" id="UP000187406"/>
    </source>
</evidence>
<accession>A0A1Q3B6J6</accession>